<dbReference type="Proteomes" id="UP000501060">
    <property type="component" value="Chromosome"/>
</dbReference>
<dbReference type="PANTHER" id="PTHR43340">
    <property type="entry name" value="HYPOXANTHINE-GUANINE PHOSPHORIBOSYLTRANSFERASE"/>
    <property type="match status" value="1"/>
</dbReference>
<dbReference type="InterPro" id="IPR029057">
    <property type="entry name" value="PRTase-like"/>
</dbReference>
<dbReference type="KEGG" id="mphe:HGG69_01685"/>
<dbReference type="EC" id="2.4.2.8" evidence="15"/>
<comment type="cofactor">
    <cofactor evidence="1 15">
        <name>Mg(2+)</name>
        <dbReference type="ChEBI" id="CHEBI:18420"/>
    </cofactor>
</comment>
<evidence type="ECO:0000256" key="5">
    <source>
        <dbReference type="ARBA" id="ARBA00008391"/>
    </source>
</evidence>
<dbReference type="GO" id="GO:0046100">
    <property type="term" value="P:hypoxanthine metabolic process"/>
    <property type="evidence" value="ECO:0007669"/>
    <property type="project" value="TreeGrafter"/>
</dbReference>
<sequence length="180" mass="20539">MEMDYRIEEILYSETELQDKIKELGQWVDDNYPSNDKLILVGILKGCIPFIAHLIVNIKRDLIVDFMTLSSYEGGSKSNSNVKVIMDLAHDIKGKDVLIIEDCVDTGYTMAKIVSLLNNRNPKSLKVLTLLDKKGGRKIPFTVDKFGFDCPQKFVVGYGFDWNDEMRNIPYIGVLKKELI</sequence>
<comment type="pathway">
    <text evidence="3 15">Purine metabolism; IMP biosynthesis via salvage pathway; IMP from hypoxanthine: step 1/1.</text>
</comment>
<dbReference type="GO" id="GO:0000166">
    <property type="term" value="F:nucleotide binding"/>
    <property type="evidence" value="ECO:0007669"/>
    <property type="project" value="UniProtKB-KW"/>
</dbReference>
<dbReference type="GO" id="GO:0052657">
    <property type="term" value="F:guanine phosphoribosyltransferase activity"/>
    <property type="evidence" value="ECO:0007669"/>
    <property type="project" value="UniProtKB-ARBA"/>
</dbReference>
<dbReference type="GO" id="GO:0032264">
    <property type="term" value="P:IMP salvage"/>
    <property type="evidence" value="ECO:0007669"/>
    <property type="project" value="UniProtKB-UniPathway"/>
</dbReference>
<evidence type="ECO:0000259" key="16">
    <source>
        <dbReference type="Pfam" id="PF00156"/>
    </source>
</evidence>
<evidence type="ECO:0000256" key="14">
    <source>
        <dbReference type="ARBA" id="ARBA00049402"/>
    </source>
</evidence>
<organism evidence="17 18">
    <name type="scientific">Mycoplasma phocoenae</name>
    <dbReference type="NCBI Taxonomy" id="754517"/>
    <lineage>
        <taxon>Bacteria</taxon>
        <taxon>Bacillati</taxon>
        <taxon>Mycoplasmatota</taxon>
        <taxon>Mollicutes</taxon>
        <taxon>Mycoplasmataceae</taxon>
        <taxon>Mycoplasma</taxon>
    </lineage>
</organism>
<keyword evidence="18" id="KW-1185">Reference proteome</keyword>
<keyword evidence="7 15" id="KW-0328">Glycosyltransferase</keyword>
<dbReference type="CDD" id="cd06223">
    <property type="entry name" value="PRTases_typeI"/>
    <property type="match status" value="1"/>
</dbReference>
<dbReference type="GO" id="GO:0000287">
    <property type="term" value="F:magnesium ion binding"/>
    <property type="evidence" value="ECO:0007669"/>
    <property type="project" value="TreeGrafter"/>
</dbReference>
<dbReference type="UniPathway" id="UPA00591">
    <property type="reaction ID" value="UER00648"/>
</dbReference>
<dbReference type="InterPro" id="IPR000836">
    <property type="entry name" value="PRTase_dom"/>
</dbReference>
<keyword evidence="10 15" id="KW-0660">Purine salvage</keyword>
<feature type="domain" description="Phosphoribosyltransferase" evidence="16">
    <location>
        <begin position="16"/>
        <end position="161"/>
    </location>
</feature>
<evidence type="ECO:0000256" key="15">
    <source>
        <dbReference type="RuleBase" id="RU364099"/>
    </source>
</evidence>
<dbReference type="GO" id="GO:0006178">
    <property type="term" value="P:guanine salvage"/>
    <property type="evidence" value="ECO:0007669"/>
    <property type="project" value="TreeGrafter"/>
</dbReference>
<dbReference type="GO" id="GO:0006166">
    <property type="term" value="P:purine ribonucleoside salvage"/>
    <property type="evidence" value="ECO:0007669"/>
    <property type="project" value="UniProtKB-KW"/>
</dbReference>
<keyword evidence="11 15" id="KW-0547">Nucleotide-binding</keyword>
<dbReference type="PANTHER" id="PTHR43340:SF1">
    <property type="entry name" value="HYPOXANTHINE PHOSPHORIBOSYLTRANSFERASE"/>
    <property type="match status" value="1"/>
</dbReference>
<evidence type="ECO:0000256" key="7">
    <source>
        <dbReference type="ARBA" id="ARBA00022676"/>
    </source>
</evidence>
<reference evidence="17 18" key="1">
    <citation type="submission" date="2020-04" db="EMBL/GenBank/DDBJ databases">
        <title>Novel Mycoplasma species detected in Phocoena phocoena (harbor porpoise) from the USA.</title>
        <authorList>
            <person name="Volokhov D.V."/>
        </authorList>
    </citation>
    <scope>NUCLEOTIDE SEQUENCE [LARGE SCALE GENOMIC DNA]</scope>
    <source>
        <strain evidence="17 18">Phocoena C-264-GEN</strain>
    </source>
</reference>
<name>A0A858U8I1_9MOLU</name>
<evidence type="ECO:0000256" key="8">
    <source>
        <dbReference type="ARBA" id="ARBA00022679"/>
    </source>
</evidence>
<dbReference type="GO" id="GO:0004422">
    <property type="term" value="F:hypoxanthine phosphoribosyltransferase activity"/>
    <property type="evidence" value="ECO:0007669"/>
    <property type="project" value="InterPro"/>
</dbReference>
<dbReference type="AlphaFoldDB" id="A0A858U8I1"/>
<evidence type="ECO:0000256" key="3">
    <source>
        <dbReference type="ARBA" id="ARBA00004669"/>
    </source>
</evidence>
<evidence type="ECO:0000313" key="17">
    <source>
        <dbReference type="EMBL" id="QJG67026.1"/>
    </source>
</evidence>
<dbReference type="InterPro" id="IPR050408">
    <property type="entry name" value="HGPRT"/>
</dbReference>
<comment type="subcellular location">
    <subcellularLocation>
        <location evidence="2 15">Cytoplasm</location>
    </subcellularLocation>
</comment>
<dbReference type="GO" id="GO:0005829">
    <property type="term" value="C:cytosol"/>
    <property type="evidence" value="ECO:0007669"/>
    <property type="project" value="TreeGrafter"/>
</dbReference>
<keyword evidence="6 15" id="KW-0963">Cytoplasm</keyword>
<gene>
    <name evidence="17" type="primary">hpt</name>
    <name evidence="17" type="ORF">HGG69_01685</name>
</gene>
<keyword evidence="8 15" id="KW-0808">Transferase</keyword>
<evidence type="ECO:0000256" key="12">
    <source>
        <dbReference type="ARBA" id="ARBA00022842"/>
    </source>
</evidence>
<comment type="pathway">
    <text evidence="4">Purine metabolism; GMP biosynthesis via salvage pathway; GMP from guanine: step 1/1.</text>
</comment>
<dbReference type="Pfam" id="PF00156">
    <property type="entry name" value="Pribosyltran"/>
    <property type="match status" value="1"/>
</dbReference>
<dbReference type="NCBIfam" id="TIGR01203">
    <property type="entry name" value="HGPRTase"/>
    <property type="match status" value="1"/>
</dbReference>
<comment type="similarity">
    <text evidence="5 15">Belongs to the purine/pyrimidine phosphoribosyltransferase family.</text>
</comment>
<dbReference type="EMBL" id="CP051481">
    <property type="protein sequence ID" value="QJG67026.1"/>
    <property type="molecule type" value="Genomic_DNA"/>
</dbReference>
<evidence type="ECO:0000256" key="1">
    <source>
        <dbReference type="ARBA" id="ARBA00001946"/>
    </source>
</evidence>
<dbReference type="SUPFAM" id="SSF53271">
    <property type="entry name" value="PRTase-like"/>
    <property type="match status" value="1"/>
</dbReference>
<evidence type="ECO:0000313" key="18">
    <source>
        <dbReference type="Proteomes" id="UP000501060"/>
    </source>
</evidence>
<dbReference type="InterPro" id="IPR005904">
    <property type="entry name" value="Hxn_phspho_trans"/>
</dbReference>
<evidence type="ECO:0000256" key="9">
    <source>
        <dbReference type="ARBA" id="ARBA00022723"/>
    </source>
</evidence>
<evidence type="ECO:0000256" key="10">
    <source>
        <dbReference type="ARBA" id="ARBA00022726"/>
    </source>
</evidence>
<evidence type="ECO:0000256" key="11">
    <source>
        <dbReference type="ARBA" id="ARBA00022741"/>
    </source>
</evidence>
<dbReference type="FunFam" id="3.40.50.2020:FF:000006">
    <property type="entry name" value="Hypoxanthine phosphoribosyltransferase"/>
    <property type="match status" value="1"/>
</dbReference>
<protein>
    <recommendedName>
        <fullName evidence="15">Hypoxanthine phosphoribosyltransferase</fullName>
        <ecNumber evidence="15">2.4.2.8</ecNumber>
    </recommendedName>
</protein>
<comment type="catalytic activity">
    <reaction evidence="13">
        <text>GMP + diphosphate = guanine + 5-phospho-alpha-D-ribose 1-diphosphate</text>
        <dbReference type="Rhea" id="RHEA:25424"/>
        <dbReference type="ChEBI" id="CHEBI:16235"/>
        <dbReference type="ChEBI" id="CHEBI:33019"/>
        <dbReference type="ChEBI" id="CHEBI:58017"/>
        <dbReference type="ChEBI" id="CHEBI:58115"/>
        <dbReference type="EC" id="2.4.2.8"/>
    </reaction>
    <physiologicalReaction direction="right-to-left" evidence="13">
        <dbReference type="Rhea" id="RHEA:25426"/>
    </physiologicalReaction>
</comment>
<evidence type="ECO:0000256" key="13">
    <source>
        <dbReference type="ARBA" id="ARBA00048811"/>
    </source>
</evidence>
<keyword evidence="12 15" id="KW-0460">Magnesium</keyword>
<accession>A0A858U8I1</accession>
<evidence type="ECO:0000256" key="4">
    <source>
        <dbReference type="ARBA" id="ARBA00004676"/>
    </source>
</evidence>
<evidence type="ECO:0000256" key="2">
    <source>
        <dbReference type="ARBA" id="ARBA00004496"/>
    </source>
</evidence>
<comment type="catalytic activity">
    <reaction evidence="14">
        <text>IMP + diphosphate = hypoxanthine + 5-phospho-alpha-D-ribose 1-diphosphate</text>
        <dbReference type="Rhea" id="RHEA:17973"/>
        <dbReference type="ChEBI" id="CHEBI:17368"/>
        <dbReference type="ChEBI" id="CHEBI:33019"/>
        <dbReference type="ChEBI" id="CHEBI:58017"/>
        <dbReference type="ChEBI" id="CHEBI:58053"/>
        <dbReference type="EC" id="2.4.2.8"/>
    </reaction>
    <physiologicalReaction direction="right-to-left" evidence="14">
        <dbReference type="Rhea" id="RHEA:17975"/>
    </physiologicalReaction>
</comment>
<keyword evidence="9 15" id="KW-0479">Metal-binding</keyword>
<dbReference type="GO" id="GO:0032263">
    <property type="term" value="P:GMP salvage"/>
    <property type="evidence" value="ECO:0007669"/>
    <property type="project" value="TreeGrafter"/>
</dbReference>
<dbReference type="RefSeq" id="WP_169605077.1">
    <property type="nucleotide sequence ID" value="NZ_CP051481.1"/>
</dbReference>
<proteinExistence type="inferred from homology"/>
<dbReference type="Gene3D" id="3.40.50.2020">
    <property type="match status" value="1"/>
</dbReference>
<evidence type="ECO:0000256" key="6">
    <source>
        <dbReference type="ARBA" id="ARBA00022490"/>
    </source>
</evidence>